<gene>
    <name evidence="5" type="primary">adk</name>
    <name evidence="9" type="ORF">ENP86_08375</name>
</gene>
<keyword evidence="5" id="KW-0963">Cytoplasm</keyword>
<keyword evidence="2 5" id="KW-0545">Nucleotide biosynthesis</keyword>
<evidence type="ECO:0000256" key="7">
    <source>
        <dbReference type="RuleBase" id="RU003331"/>
    </source>
</evidence>
<dbReference type="InterPro" id="IPR006259">
    <property type="entry name" value="Adenyl_kin_sub"/>
</dbReference>
<dbReference type="EMBL" id="DSKY01000021">
    <property type="protein sequence ID" value="HDY59549.1"/>
    <property type="molecule type" value="Genomic_DNA"/>
</dbReference>
<proteinExistence type="inferred from homology"/>
<dbReference type="CDD" id="cd01428">
    <property type="entry name" value="ADK"/>
    <property type="match status" value="1"/>
</dbReference>
<sequence length="215" mass="24463">MIFLFGPPGVGKGTQADLLVDRYNFKKFSMGDVLREEITIVSPTGKKVEEYLKKGVLAPDDIVFELVEDFVIENLNDRILFDGFPRNLNQAIELEKLLARHSKKITLAIELHLTKEELIKRILGRLYCPKCGAVYNEVTNPPKTPDICDECGSHLEKRKDDNLEVIENRLKVYEELTKPLSDYYKSLGVLVSIDASGTKEDVYKQIVKVLDGYIK</sequence>
<comment type="subunit">
    <text evidence="5 7">Monomer.</text>
</comment>
<keyword evidence="5" id="KW-0479">Metal-binding</keyword>
<dbReference type="GO" id="GO:0005737">
    <property type="term" value="C:cytoplasm"/>
    <property type="evidence" value="ECO:0007669"/>
    <property type="project" value="UniProtKB-SubCell"/>
</dbReference>
<dbReference type="GO" id="GO:0008270">
    <property type="term" value="F:zinc ion binding"/>
    <property type="evidence" value="ECO:0007669"/>
    <property type="project" value="UniProtKB-UniRule"/>
</dbReference>
<comment type="function">
    <text evidence="5">Catalyzes the reversible transfer of the terminal phosphate group between ATP and AMP. Plays an important role in cellular energy homeostasis and in adenine nucleotide metabolism.</text>
</comment>
<comment type="catalytic activity">
    <reaction evidence="5 7">
        <text>AMP + ATP = 2 ADP</text>
        <dbReference type="Rhea" id="RHEA:12973"/>
        <dbReference type="ChEBI" id="CHEBI:30616"/>
        <dbReference type="ChEBI" id="CHEBI:456215"/>
        <dbReference type="ChEBI" id="CHEBI:456216"/>
        <dbReference type="EC" id="2.7.4.3"/>
    </reaction>
</comment>
<feature type="binding site" evidence="5">
    <location>
        <position position="148"/>
    </location>
    <ligand>
        <name>Zn(2+)</name>
        <dbReference type="ChEBI" id="CHEBI:29105"/>
        <note>structural</note>
    </ligand>
</feature>
<feature type="binding site" evidence="5">
    <location>
        <position position="35"/>
    </location>
    <ligand>
        <name>AMP</name>
        <dbReference type="ChEBI" id="CHEBI:456215"/>
    </ligand>
</feature>
<protein>
    <recommendedName>
        <fullName evidence="5 7">Adenylate kinase</fullName>
        <shortName evidence="5">AK</shortName>
        <ecNumber evidence="5 7">2.7.4.3</ecNumber>
    </recommendedName>
    <alternativeName>
        <fullName evidence="5">ATP-AMP transphosphorylase</fullName>
    </alternativeName>
    <alternativeName>
        <fullName evidence="5">ATP:AMP phosphotransferase</fullName>
    </alternativeName>
    <alternativeName>
        <fullName evidence="5">Adenylate monophosphate kinase</fullName>
    </alternativeName>
</protein>
<name>A0A7V1EIB4_UNCW3</name>
<feature type="binding site" evidence="5">
    <location>
        <position position="90"/>
    </location>
    <ligand>
        <name>AMP</name>
        <dbReference type="ChEBI" id="CHEBI:456215"/>
    </ligand>
</feature>
<evidence type="ECO:0000256" key="6">
    <source>
        <dbReference type="RuleBase" id="RU003330"/>
    </source>
</evidence>
<evidence type="ECO:0000256" key="1">
    <source>
        <dbReference type="ARBA" id="ARBA00022679"/>
    </source>
</evidence>
<dbReference type="Pfam" id="PF00406">
    <property type="entry name" value="ADK"/>
    <property type="match status" value="1"/>
</dbReference>
<evidence type="ECO:0000256" key="2">
    <source>
        <dbReference type="ARBA" id="ARBA00022727"/>
    </source>
</evidence>
<comment type="domain">
    <text evidence="5">Consists of three domains, a large central CORE domain and two small peripheral domains, NMPbind and LID, which undergo movements during catalysis. The LID domain closes over the site of phosphoryl transfer upon ATP binding. Assembling and dissambling the active center during each catalytic cycle provides an effective means to prevent ATP hydrolysis. Some bacteria have evolved a zinc-coordinating structure that stabilizes the LID domain.</text>
</comment>
<evidence type="ECO:0000259" key="8">
    <source>
        <dbReference type="Pfam" id="PF05191"/>
    </source>
</evidence>
<feature type="binding site" evidence="5">
    <location>
        <position position="131"/>
    </location>
    <ligand>
        <name>Zn(2+)</name>
        <dbReference type="ChEBI" id="CHEBI:29105"/>
        <note>structural</note>
    </ligand>
</feature>
<reference evidence="9" key="1">
    <citation type="journal article" date="2020" name="mSystems">
        <title>Genome- and Community-Level Interaction Insights into Carbon Utilization and Element Cycling Functions of Hydrothermarchaeota in Hydrothermal Sediment.</title>
        <authorList>
            <person name="Zhou Z."/>
            <person name="Liu Y."/>
            <person name="Xu W."/>
            <person name="Pan J."/>
            <person name="Luo Z.H."/>
            <person name="Li M."/>
        </authorList>
    </citation>
    <scope>NUCLEOTIDE SEQUENCE [LARGE SCALE GENOMIC DNA]</scope>
    <source>
        <strain evidence="9">SpSt-258</strain>
    </source>
</reference>
<comment type="pathway">
    <text evidence="5">Purine metabolism; AMP biosynthesis via salvage pathway; AMP from ADP: step 1/1.</text>
</comment>
<dbReference type="Gene3D" id="3.40.50.300">
    <property type="entry name" value="P-loop containing nucleotide triphosphate hydrolases"/>
    <property type="match status" value="1"/>
</dbReference>
<comment type="caution">
    <text evidence="9">The sequence shown here is derived from an EMBL/GenBank/DDBJ whole genome shotgun (WGS) entry which is preliminary data.</text>
</comment>
<keyword evidence="4 5" id="KW-0418">Kinase</keyword>
<dbReference type="InterPro" id="IPR000850">
    <property type="entry name" value="Adenylat/UMP-CMP_kin"/>
</dbReference>
<evidence type="ECO:0000256" key="3">
    <source>
        <dbReference type="ARBA" id="ARBA00022741"/>
    </source>
</evidence>
<feature type="region of interest" description="LID" evidence="5">
    <location>
        <begin position="124"/>
        <end position="161"/>
    </location>
</feature>
<feature type="region of interest" description="NMP" evidence="5">
    <location>
        <begin position="29"/>
        <end position="58"/>
    </location>
</feature>
<feature type="binding site" evidence="5">
    <location>
        <position position="169"/>
    </location>
    <ligand>
        <name>AMP</name>
        <dbReference type="ChEBI" id="CHEBI:456215"/>
    </ligand>
</feature>
<feature type="binding site" evidence="5">
    <location>
        <position position="151"/>
    </location>
    <ligand>
        <name>Zn(2+)</name>
        <dbReference type="ChEBI" id="CHEBI:29105"/>
        <note>structural</note>
    </ligand>
</feature>
<comment type="similarity">
    <text evidence="5 6">Belongs to the adenylate kinase family.</text>
</comment>
<keyword evidence="5 7" id="KW-0067">ATP-binding</keyword>
<keyword evidence="3 5" id="KW-0547">Nucleotide-binding</keyword>
<feature type="binding site" evidence="5">
    <location>
        <position position="197"/>
    </location>
    <ligand>
        <name>ATP</name>
        <dbReference type="ChEBI" id="CHEBI:30616"/>
    </ligand>
</feature>
<dbReference type="InterPro" id="IPR027417">
    <property type="entry name" value="P-loop_NTPase"/>
</dbReference>
<dbReference type="EC" id="2.7.4.3" evidence="5 7"/>
<feature type="binding site" evidence="5">
    <location>
        <begin position="83"/>
        <end position="86"/>
    </location>
    <ligand>
        <name>AMP</name>
        <dbReference type="ChEBI" id="CHEBI:456215"/>
    </ligand>
</feature>
<feature type="binding site" evidence="5">
    <location>
        <begin position="134"/>
        <end position="135"/>
    </location>
    <ligand>
        <name>ATP</name>
        <dbReference type="ChEBI" id="CHEBI:30616"/>
    </ligand>
</feature>
<dbReference type="GO" id="GO:0004017">
    <property type="term" value="F:AMP kinase activity"/>
    <property type="evidence" value="ECO:0007669"/>
    <property type="project" value="UniProtKB-UniRule"/>
</dbReference>
<dbReference type="GO" id="GO:0044209">
    <property type="term" value="P:AMP salvage"/>
    <property type="evidence" value="ECO:0007669"/>
    <property type="project" value="UniProtKB-UniRule"/>
</dbReference>
<dbReference type="Pfam" id="PF05191">
    <property type="entry name" value="ADK_lid"/>
    <property type="match status" value="1"/>
</dbReference>
<dbReference type="PRINTS" id="PR00094">
    <property type="entry name" value="ADENYLTKNASE"/>
</dbReference>
<dbReference type="NCBIfam" id="NF011100">
    <property type="entry name" value="PRK14527.1"/>
    <property type="match status" value="1"/>
</dbReference>
<keyword evidence="1 5" id="KW-0808">Transferase</keyword>
<dbReference type="NCBIfam" id="TIGR01351">
    <property type="entry name" value="adk"/>
    <property type="match status" value="1"/>
</dbReference>
<dbReference type="HAMAP" id="MF_00235">
    <property type="entry name" value="Adenylate_kinase_Adk"/>
    <property type="match status" value="1"/>
</dbReference>
<dbReference type="AlphaFoldDB" id="A0A7V1EIB4"/>
<evidence type="ECO:0000256" key="4">
    <source>
        <dbReference type="ARBA" id="ARBA00022777"/>
    </source>
</evidence>
<dbReference type="UniPathway" id="UPA00588">
    <property type="reaction ID" value="UER00649"/>
</dbReference>
<feature type="binding site" evidence="5">
    <location>
        <position position="158"/>
    </location>
    <ligand>
        <name>AMP</name>
        <dbReference type="ChEBI" id="CHEBI:456215"/>
    </ligand>
</feature>
<feature type="domain" description="Adenylate kinase active site lid" evidence="8">
    <location>
        <begin position="125"/>
        <end position="160"/>
    </location>
</feature>
<comment type="caution">
    <text evidence="5">Lacks conserved residue(s) required for the propagation of feature annotation.</text>
</comment>
<dbReference type="PROSITE" id="PS00113">
    <property type="entry name" value="ADENYLATE_KINASE"/>
    <property type="match status" value="1"/>
</dbReference>
<accession>A0A7V1EIB4</accession>
<dbReference type="InterPro" id="IPR007862">
    <property type="entry name" value="Adenylate_kinase_lid-dom"/>
</dbReference>
<keyword evidence="5" id="KW-0862">Zinc</keyword>
<dbReference type="InterPro" id="IPR033690">
    <property type="entry name" value="Adenylat_kinase_CS"/>
</dbReference>
<evidence type="ECO:0000313" key="9">
    <source>
        <dbReference type="EMBL" id="HDY59549.1"/>
    </source>
</evidence>
<feature type="binding site" evidence="5">
    <location>
        <position position="128"/>
    </location>
    <ligand>
        <name>Zn(2+)</name>
        <dbReference type="ChEBI" id="CHEBI:29105"/>
        <note>structural</note>
    </ligand>
</feature>
<feature type="binding site" evidence="5">
    <location>
        <begin position="9"/>
        <end position="14"/>
    </location>
    <ligand>
        <name>ATP</name>
        <dbReference type="ChEBI" id="CHEBI:30616"/>
    </ligand>
</feature>
<dbReference type="GO" id="GO:0005524">
    <property type="term" value="F:ATP binding"/>
    <property type="evidence" value="ECO:0007669"/>
    <property type="project" value="UniProtKB-UniRule"/>
</dbReference>
<dbReference type="PANTHER" id="PTHR23359">
    <property type="entry name" value="NUCLEOTIDE KINASE"/>
    <property type="match status" value="1"/>
</dbReference>
<evidence type="ECO:0000256" key="5">
    <source>
        <dbReference type="HAMAP-Rule" id="MF_00235"/>
    </source>
</evidence>
<feature type="binding site" evidence="5">
    <location>
        <position position="125"/>
    </location>
    <ligand>
        <name>ATP</name>
        <dbReference type="ChEBI" id="CHEBI:30616"/>
    </ligand>
</feature>
<dbReference type="SUPFAM" id="SSF52540">
    <property type="entry name" value="P-loop containing nucleoside triphosphate hydrolases"/>
    <property type="match status" value="1"/>
</dbReference>
<organism evidence="9">
    <name type="scientific">candidate division WOR-3 bacterium</name>
    <dbReference type="NCBI Taxonomy" id="2052148"/>
    <lineage>
        <taxon>Bacteria</taxon>
        <taxon>Bacteria division WOR-3</taxon>
    </lineage>
</organism>
<comment type="subcellular location">
    <subcellularLocation>
        <location evidence="5 7">Cytoplasm</location>
    </subcellularLocation>
</comment>